<keyword evidence="9" id="KW-1185">Reference proteome</keyword>
<dbReference type="GO" id="GO:0000981">
    <property type="term" value="F:DNA-binding transcription factor activity, RNA polymerase II-specific"/>
    <property type="evidence" value="ECO:0007669"/>
    <property type="project" value="InterPro"/>
</dbReference>
<dbReference type="PANTHER" id="PTHR31845:SF10">
    <property type="entry name" value="ZN(II)2CYS6 TRANSCRIPTION FACTOR (EUROFUNG)"/>
    <property type="match status" value="1"/>
</dbReference>
<evidence type="ECO:0000313" key="9">
    <source>
        <dbReference type="Proteomes" id="UP000326924"/>
    </source>
</evidence>
<dbReference type="InterPro" id="IPR001138">
    <property type="entry name" value="Zn2Cys6_DnaBD"/>
</dbReference>
<sequence length="643" mass="71817">MSENTVPPPTIAPTAPPRTNSAPRRACQNCWRSKAKCVQQLHTGDGKCQRCHRLSKECAPAATAPRRPRGPKTTYGQPPQIRASRNQLMSRRRVAKLEQKLDGVVALLTAASQQLPRRNESPSPFGHLSTDRSSSGTPTEHRNRPFEIPSQFIGHLFIPSDPPPGLQSSFQVFSFTCDEAETLLENYRTKMVANFPFVVVPPEMTAHQLRSEKPFLFMSVMTAALYRKMTRQKQLGGEIMNYICNHVILRGEKSLELLQGILLFLAWYHYHYKPGAQQIYKVLQLAVGLLVDLGLNRSQKSNKIALEVVHHRCENIRHGDAPTTLEEDRAVAGCYYLTSTISTNFKKLNTLRLKGRIDECCRSLSAAAQYPSDRYLVQIVQLQKIADKVNQHFFGDEPDSTLPIHLGIKALQDELQAFKNALPADLSTYPLLQMHLYNLEINLHEPAIHATNLPTDIQRLKLLHNCLTSTKAYLDTYLLLTIDGLFTFTFIEWAQLSYALIILSTLSLLKDPAWDLDHVRRVVDLSQVLEQAVKRLAYAISLDGVERGGDTDTIHGVSRLMERMRTWFEIKRGGGGGAGEVSPMQCVHAVGDGIEVSETCRDAVGGAGDVVDSTEAPAPAAAVDESFLEQILGDWSELLDMEF</sequence>
<dbReference type="GO" id="GO:0008270">
    <property type="term" value="F:zinc ion binding"/>
    <property type="evidence" value="ECO:0007669"/>
    <property type="project" value="InterPro"/>
</dbReference>
<keyword evidence="4" id="KW-0804">Transcription</keyword>
<feature type="region of interest" description="Disordered" evidence="6">
    <location>
        <begin position="58"/>
        <end position="79"/>
    </location>
</feature>
<dbReference type="OrthoDB" id="5226580at2759"/>
<evidence type="ECO:0000313" key="8">
    <source>
        <dbReference type="EMBL" id="KAA8895798.1"/>
    </source>
</evidence>
<evidence type="ECO:0000256" key="5">
    <source>
        <dbReference type="ARBA" id="ARBA00023242"/>
    </source>
</evidence>
<evidence type="ECO:0000256" key="3">
    <source>
        <dbReference type="ARBA" id="ARBA00023125"/>
    </source>
</evidence>
<evidence type="ECO:0000256" key="1">
    <source>
        <dbReference type="ARBA" id="ARBA00004123"/>
    </source>
</evidence>
<gene>
    <name evidence="8" type="ORF">FN846DRAFT_967989</name>
</gene>
<feature type="domain" description="Zn(2)-C6 fungal-type" evidence="7">
    <location>
        <begin position="26"/>
        <end position="58"/>
    </location>
</feature>
<dbReference type="InParanoid" id="A0A5J5EM82"/>
<dbReference type="AlphaFoldDB" id="A0A5J5EM82"/>
<dbReference type="EMBL" id="VXIS01000244">
    <property type="protein sequence ID" value="KAA8895798.1"/>
    <property type="molecule type" value="Genomic_DNA"/>
</dbReference>
<feature type="compositionally biased region" description="Pro residues" evidence="6">
    <location>
        <begin position="1"/>
        <end position="16"/>
    </location>
</feature>
<comment type="caution">
    <text evidence="8">The sequence shown here is derived from an EMBL/GenBank/DDBJ whole genome shotgun (WGS) entry which is preliminary data.</text>
</comment>
<dbReference type="CDD" id="cd00067">
    <property type="entry name" value="GAL4"/>
    <property type="match status" value="1"/>
</dbReference>
<dbReference type="InterPro" id="IPR051089">
    <property type="entry name" value="prtT"/>
</dbReference>
<dbReference type="Proteomes" id="UP000326924">
    <property type="component" value="Unassembled WGS sequence"/>
</dbReference>
<name>A0A5J5EM82_9PEZI</name>
<proteinExistence type="predicted"/>
<dbReference type="GO" id="GO:0000976">
    <property type="term" value="F:transcription cis-regulatory region binding"/>
    <property type="evidence" value="ECO:0007669"/>
    <property type="project" value="TreeGrafter"/>
</dbReference>
<reference evidence="8 9" key="1">
    <citation type="submission" date="2019-09" db="EMBL/GenBank/DDBJ databases">
        <title>Draft genome of the ectomycorrhizal ascomycete Sphaerosporella brunnea.</title>
        <authorList>
            <consortium name="DOE Joint Genome Institute"/>
            <person name="Benucci G.M."/>
            <person name="Marozzi G."/>
            <person name="Antonielli L."/>
            <person name="Sanchez S."/>
            <person name="Marco P."/>
            <person name="Wang X."/>
            <person name="Falini L.B."/>
            <person name="Barry K."/>
            <person name="Haridas S."/>
            <person name="Lipzen A."/>
            <person name="Labutti K."/>
            <person name="Grigoriev I.V."/>
            <person name="Murat C."/>
            <person name="Martin F."/>
            <person name="Albertini E."/>
            <person name="Donnini D."/>
            <person name="Bonito G."/>
        </authorList>
    </citation>
    <scope>NUCLEOTIDE SEQUENCE [LARGE SCALE GENOMIC DNA]</scope>
    <source>
        <strain evidence="8 9">Sb_GMNB300</strain>
    </source>
</reference>
<keyword evidence="2" id="KW-0805">Transcription regulation</keyword>
<dbReference type="CDD" id="cd12148">
    <property type="entry name" value="fungal_TF_MHR"/>
    <property type="match status" value="1"/>
</dbReference>
<feature type="region of interest" description="Disordered" evidence="6">
    <location>
        <begin position="113"/>
        <end position="143"/>
    </location>
</feature>
<evidence type="ECO:0000256" key="4">
    <source>
        <dbReference type="ARBA" id="ARBA00023163"/>
    </source>
</evidence>
<dbReference type="SUPFAM" id="SSF57701">
    <property type="entry name" value="Zn2/Cys6 DNA-binding domain"/>
    <property type="match status" value="1"/>
</dbReference>
<dbReference type="GO" id="GO:0005634">
    <property type="term" value="C:nucleus"/>
    <property type="evidence" value="ECO:0007669"/>
    <property type="project" value="UniProtKB-SubCell"/>
</dbReference>
<feature type="region of interest" description="Disordered" evidence="6">
    <location>
        <begin position="1"/>
        <end position="24"/>
    </location>
</feature>
<organism evidence="8 9">
    <name type="scientific">Sphaerosporella brunnea</name>
    <dbReference type="NCBI Taxonomy" id="1250544"/>
    <lineage>
        <taxon>Eukaryota</taxon>
        <taxon>Fungi</taxon>
        <taxon>Dikarya</taxon>
        <taxon>Ascomycota</taxon>
        <taxon>Pezizomycotina</taxon>
        <taxon>Pezizomycetes</taxon>
        <taxon>Pezizales</taxon>
        <taxon>Pyronemataceae</taxon>
        <taxon>Sphaerosporella</taxon>
    </lineage>
</organism>
<dbReference type="PROSITE" id="PS00463">
    <property type="entry name" value="ZN2_CY6_FUNGAL_1"/>
    <property type="match status" value="1"/>
</dbReference>
<evidence type="ECO:0000256" key="2">
    <source>
        <dbReference type="ARBA" id="ARBA00023015"/>
    </source>
</evidence>
<evidence type="ECO:0000259" key="7">
    <source>
        <dbReference type="PROSITE" id="PS00463"/>
    </source>
</evidence>
<keyword evidence="5" id="KW-0539">Nucleus</keyword>
<accession>A0A5J5EM82</accession>
<protein>
    <recommendedName>
        <fullName evidence="7">Zn(2)-C6 fungal-type domain-containing protein</fullName>
    </recommendedName>
</protein>
<evidence type="ECO:0000256" key="6">
    <source>
        <dbReference type="SAM" id="MobiDB-lite"/>
    </source>
</evidence>
<dbReference type="Gene3D" id="4.10.240.10">
    <property type="entry name" value="Zn(2)-C6 fungal-type DNA-binding domain"/>
    <property type="match status" value="1"/>
</dbReference>
<dbReference type="InterPro" id="IPR036864">
    <property type="entry name" value="Zn2-C6_fun-type_DNA-bd_sf"/>
</dbReference>
<keyword evidence="3" id="KW-0238">DNA-binding</keyword>
<dbReference type="PANTHER" id="PTHR31845">
    <property type="entry name" value="FINGER DOMAIN PROTEIN, PUTATIVE-RELATED"/>
    <property type="match status" value="1"/>
</dbReference>
<comment type="subcellular location">
    <subcellularLocation>
        <location evidence="1">Nucleus</location>
    </subcellularLocation>
</comment>